<gene>
    <name evidence="3" type="ORF">NRIC_20820</name>
</gene>
<dbReference type="CDD" id="cd00592">
    <property type="entry name" value="HTH_MerR-like"/>
    <property type="match status" value="1"/>
</dbReference>
<dbReference type="PANTHER" id="PTHR30204:SF97">
    <property type="entry name" value="MERR FAMILY REGULATORY PROTEIN"/>
    <property type="match status" value="1"/>
</dbReference>
<dbReference type="OrthoDB" id="9811174at2"/>
<keyword evidence="1" id="KW-0238">DNA-binding</keyword>
<dbReference type="EMBL" id="BJCC01000015">
    <property type="protein sequence ID" value="GCF94191.1"/>
    <property type="molecule type" value="Genomic_DNA"/>
</dbReference>
<dbReference type="Proteomes" id="UP000290567">
    <property type="component" value="Unassembled WGS sequence"/>
</dbReference>
<evidence type="ECO:0000256" key="1">
    <source>
        <dbReference type="ARBA" id="ARBA00023125"/>
    </source>
</evidence>
<evidence type="ECO:0000313" key="4">
    <source>
        <dbReference type="Proteomes" id="UP000290567"/>
    </source>
</evidence>
<accession>A0A4P5PCZ4</accession>
<evidence type="ECO:0000313" key="3">
    <source>
        <dbReference type="EMBL" id="GCF94191.1"/>
    </source>
</evidence>
<name>A0A4P5PCZ4_9ENTE</name>
<dbReference type="PANTHER" id="PTHR30204">
    <property type="entry name" value="REDOX-CYCLING DRUG-SENSING TRANSCRIPTIONAL ACTIVATOR SOXR"/>
    <property type="match status" value="1"/>
</dbReference>
<organism evidence="3 4">
    <name type="scientific">Enterococcus florum</name>
    <dbReference type="NCBI Taxonomy" id="2480627"/>
    <lineage>
        <taxon>Bacteria</taxon>
        <taxon>Bacillati</taxon>
        <taxon>Bacillota</taxon>
        <taxon>Bacilli</taxon>
        <taxon>Lactobacillales</taxon>
        <taxon>Enterococcaceae</taxon>
        <taxon>Enterococcus</taxon>
    </lineage>
</organism>
<dbReference type="SMART" id="SM00422">
    <property type="entry name" value="HTH_MERR"/>
    <property type="match status" value="1"/>
</dbReference>
<dbReference type="AlphaFoldDB" id="A0A4P5PCZ4"/>
<dbReference type="RefSeq" id="WP_146622627.1">
    <property type="nucleotide sequence ID" value="NZ_BJCC01000015.1"/>
</dbReference>
<reference evidence="4" key="1">
    <citation type="submission" date="2019-02" db="EMBL/GenBank/DDBJ databases">
        <title>Draft genome sequence of Enterococcus sp. Gos25-1.</title>
        <authorList>
            <person name="Tanaka N."/>
            <person name="Shiwa Y."/>
            <person name="Fujita N."/>
        </authorList>
    </citation>
    <scope>NUCLEOTIDE SEQUENCE [LARGE SCALE GENOMIC DNA]</scope>
    <source>
        <strain evidence="4">Gos25-1</strain>
    </source>
</reference>
<comment type="caution">
    <text evidence="3">The sequence shown here is derived from an EMBL/GenBank/DDBJ whole genome shotgun (WGS) entry which is preliminary data.</text>
</comment>
<dbReference type="InterPro" id="IPR000551">
    <property type="entry name" value="MerR-type_HTH_dom"/>
</dbReference>
<dbReference type="Pfam" id="PF13411">
    <property type="entry name" value="MerR_1"/>
    <property type="match status" value="1"/>
</dbReference>
<dbReference type="InterPro" id="IPR009061">
    <property type="entry name" value="DNA-bd_dom_put_sf"/>
</dbReference>
<keyword evidence="4" id="KW-1185">Reference proteome</keyword>
<evidence type="ECO:0000259" key="2">
    <source>
        <dbReference type="PROSITE" id="PS50937"/>
    </source>
</evidence>
<dbReference type="GO" id="GO:0003700">
    <property type="term" value="F:DNA-binding transcription factor activity"/>
    <property type="evidence" value="ECO:0007669"/>
    <property type="project" value="InterPro"/>
</dbReference>
<feature type="domain" description="HTH merR-type" evidence="2">
    <location>
        <begin position="1"/>
        <end position="69"/>
    </location>
</feature>
<sequence>MWTIQEFSKLTSISPASLRYYDKRDILPSKRRENGYRVYDEQDLLIIKNVMVMKYADFSLEDIRTMTSLYYQPEGQECNDQANQVLQQHVAEMKERIRMWTEIVAVIEGIQPLLANHELYKLNREQLDAQIDQLFQQIDVHKLTRKGRD</sequence>
<dbReference type="GO" id="GO:0003677">
    <property type="term" value="F:DNA binding"/>
    <property type="evidence" value="ECO:0007669"/>
    <property type="project" value="UniProtKB-KW"/>
</dbReference>
<dbReference type="SUPFAM" id="SSF46955">
    <property type="entry name" value="Putative DNA-binding domain"/>
    <property type="match status" value="1"/>
</dbReference>
<proteinExistence type="predicted"/>
<dbReference type="InterPro" id="IPR047057">
    <property type="entry name" value="MerR_fam"/>
</dbReference>
<dbReference type="Gene3D" id="1.10.1660.10">
    <property type="match status" value="1"/>
</dbReference>
<dbReference type="PROSITE" id="PS50937">
    <property type="entry name" value="HTH_MERR_2"/>
    <property type="match status" value="1"/>
</dbReference>
<protein>
    <submittedName>
        <fullName evidence="3">Transcriptional regulator</fullName>
    </submittedName>
</protein>